<keyword evidence="7 10" id="KW-0175">Coiled coil</keyword>
<dbReference type="InterPro" id="IPR043502">
    <property type="entry name" value="DNA/RNA_pol_sf"/>
</dbReference>
<dbReference type="Pfam" id="PF14932">
    <property type="entry name" value="HAUS-augmin3"/>
    <property type="match status" value="1"/>
</dbReference>
<evidence type="ECO:0000313" key="16">
    <source>
        <dbReference type="Proteomes" id="UP000319801"/>
    </source>
</evidence>
<name>A0A556U660_BAGYA</name>
<evidence type="ECO:0000256" key="10">
    <source>
        <dbReference type="SAM" id="Coils"/>
    </source>
</evidence>
<dbReference type="Pfam" id="PF00476">
    <property type="entry name" value="DNA_pol_A"/>
    <property type="match status" value="1"/>
</dbReference>
<evidence type="ECO:0000256" key="5">
    <source>
        <dbReference type="ARBA" id="ARBA00022701"/>
    </source>
</evidence>
<evidence type="ECO:0000256" key="3">
    <source>
        <dbReference type="ARBA" id="ARBA00022490"/>
    </source>
</evidence>
<accession>A0A556U660</accession>
<evidence type="ECO:0000313" key="15">
    <source>
        <dbReference type="EMBL" id="TSN12228.1"/>
    </source>
</evidence>
<dbReference type="InterPro" id="IPR040940">
    <property type="entry name" value="DNA_pol_P_Exo"/>
</dbReference>
<keyword evidence="5" id="KW-0493">Microtubule</keyword>
<evidence type="ECO:0000256" key="6">
    <source>
        <dbReference type="ARBA" id="ARBA00022776"/>
    </source>
</evidence>
<keyword evidence="8" id="KW-0206">Cytoskeleton</keyword>
<dbReference type="GO" id="GO:0051301">
    <property type="term" value="P:cell division"/>
    <property type="evidence" value="ECO:0007669"/>
    <property type="project" value="UniProtKB-KW"/>
</dbReference>
<dbReference type="Gene3D" id="1.10.150.20">
    <property type="entry name" value="5' to 3' exonuclease, C-terminal subdomain"/>
    <property type="match status" value="1"/>
</dbReference>
<evidence type="ECO:0000259" key="14">
    <source>
        <dbReference type="Pfam" id="PF18049"/>
    </source>
</evidence>
<sequence length="1533" mass="172835">MLDGERFIGALSRVGYPNTSALKGSEFDWLFDTAPANLHFLRVFCHRLNRNNVLTPEEVQAFQVLRESEKPIYDEATLRDLLKTCIPNEVGGSLFSFCGKEDVSVEDLEAERQALQKEKQLKLRRLKKLQVLAASRGADSSAAVGLLQEGNDAVKDAGSALAVENAATNAALESLVNETQELAGFFYTEDVSVENNNETSAASASPPVLLSQLSLEPYLHQEEQNTKALATYTQRQFFQGISDMVETSTSKRFQLTELSCCSETEEEDDEKLVESRRKEMAQLQWAYIVAYHQLLKERAEECGDQALKNWLTQQLGSQTQTKSSLQASWRESTLHSELLSVQSDLDALMREPVRYALRDSARLLNVPVVRGDLALQITRQNYYTARQNEVRDQLLRQKASFEVLRLAQDTELRRGKSILTQLDEVISRLEGTFYSVTQRGNMLSQPELTQTPSLGPNAKLQVIGSKDVAFSRLLQMLELGKLSECKDPLHTYGRLEAEASSLQEDLVSVHDALERAAKEQGYSSVRLEHDLDALERSAYSNIVQPLLRPQVCATATPALELCPNAQEVSVVLSELEEKQKNLYKLLQEVVGDVRTKRARLEQSATLRRERELYVYFYLDSRLLRKFVRQLVRKDRRLEEMEYQTCSIFTTGPLSAAAQMILAALRAQYAGRLDMRPHNSSGKALSMSQKQGTFNNRQESYTHNIRLHEHRERPLFKHSLVGEMKLPSQPDPLQLNNRDNWFNPWGADKPGDSRPGQYDYDGNLSVFGSGNNIPGPCRSLPEPQEEELFLQNGIVNTGALQMVMGLPETEYSETGVIDYTPPVKRWKFGNPQAQILTCLKQFEDDSGKKRDHEDPKTNINKMQFLRFDEKNPVSGVDQNSHTETTKKFQINLLFGGTHREMEECSKSPEYHGCLKETPTSKDANQKISLVLAESYYDSTTYKMLTYGDHLPVHHTFDSVQPSDSDQCTEGNKKRSAAETSLAIEEHVCQNADPYNMKYDHVETQERIIEPANSAASKVTESHQEAKSFSEVDQRSSEVGCVKDMSPSAKQSGNWDPPPATSRMSGDDQVPIIHQAQLSNDTKQLLYSLKTLHNQDNMQIMTVTPSKGQESNVDFNSNIPEAAQQTQFSSEVNKQVQLETDRDEDKISETAKHTLALISDPQVCDASHLSQEERMGVLEEAAAARALVATMVYQDGTTQLDPEQKCPPAVCGVLVLLKKSLHSLVVEETGVAEERLLFLRLEQRPVWAQPDLKHTQDLFSSCQVLDPQIAAWLLDPADSASCFQDIFKKYCTQPTTHTPVQAEPKNRKVAHVISSLSYLHRVTVELRNKLEAQGLWQLYFCMEQKMIPVLAAMESHMIHVDRDALKKTSEMLGSKLKQLEQEAHQTAGQKFLVSSSSQLRLRLYNSASDSSISQNRKERLSGILGVSAEEASRFQDSFLQKYKKVQTFIQCTVQHCHKYGASLRGYVKSIMGRRRFLPHIHSSDWGIRNQAERQAVNFVVQVLKTIFVEILMMTEPGLKPGTAFRGCRITPYTGA</sequence>
<dbReference type="Gene3D" id="3.30.420.10">
    <property type="entry name" value="Ribonuclease H-like superfamily/Ribonuclease H"/>
    <property type="match status" value="1"/>
</dbReference>
<dbReference type="GO" id="GO:0006260">
    <property type="term" value="P:DNA replication"/>
    <property type="evidence" value="ECO:0007669"/>
    <property type="project" value="InterPro"/>
</dbReference>
<organism evidence="15 16">
    <name type="scientific">Bagarius yarrelli</name>
    <name type="common">Goonch</name>
    <name type="synonym">Bagrus yarrelli</name>
    <dbReference type="NCBI Taxonomy" id="175774"/>
    <lineage>
        <taxon>Eukaryota</taxon>
        <taxon>Metazoa</taxon>
        <taxon>Chordata</taxon>
        <taxon>Craniata</taxon>
        <taxon>Vertebrata</taxon>
        <taxon>Euteleostomi</taxon>
        <taxon>Actinopterygii</taxon>
        <taxon>Neopterygii</taxon>
        <taxon>Teleostei</taxon>
        <taxon>Ostariophysi</taxon>
        <taxon>Siluriformes</taxon>
        <taxon>Sisoridae</taxon>
        <taxon>Sisorinae</taxon>
        <taxon>Bagarius</taxon>
    </lineage>
</organism>
<evidence type="ECO:0000256" key="9">
    <source>
        <dbReference type="ARBA" id="ARBA00023306"/>
    </source>
</evidence>
<feature type="region of interest" description="Disordered" evidence="11">
    <location>
        <begin position="958"/>
        <end position="977"/>
    </location>
</feature>
<dbReference type="EMBL" id="VCAZ01000053">
    <property type="protein sequence ID" value="TSN12228.1"/>
    <property type="molecule type" value="Genomic_DNA"/>
</dbReference>
<gene>
    <name evidence="15" type="ORF">Baya_9349</name>
</gene>
<dbReference type="InterPro" id="IPR026206">
    <property type="entry name" value="HAUS3"/>
</dbReference>
<dbReference type="GO" id="GO:0005874">
    <property type="term" value="C:microtubule"/>
    <property type="evidence" value="ECO:0007669"/>
    <property type="project" value="UniProtKB-KW"/>
</dbReference>
<comment type="caution">
    <text evidence="15">The sequence shown here is derived from an EMBL/GenBank/DDBJ whole genome shotgun (WGS) entry which is preliminary data.</text>
</comment>
<dbReference type="PANTHER" id="PTHR19378">
    <property type="entry name" value="GOLGIN- RELATED"/>
    <property type="match status" value="1"/>
</dbReference>
<evidence type="ECO:0000256" key="7">
    <source>
        <dbReference type="ARBA" id="ARBA00023054"/>
    </source>
</evidence>
<dbReference type="Proteomes" id="UP000319801">
    <property type="component" value="Unassembled WGS sequence"/>
</dbReference>
<dbReference type="InterPro" id="IPR036397">
    <property type="entry name" value="RNaseH_sf"/>
</dbReference>
<evidence type="ECO:0000259" key="13">
    <source>
        <dbReference type="Pfam" id="PF14932"/>
    </source>
</evidence>
<dbReference type="PANTHER" id="PTHR19378:SF0">
    <property type="entry name" value="HAUS AUGMIN-LIKE COMPLEX SUBUNIT 3"/>
    <property type="match status" value="1"/>
</dbReference>
<feature type="compositionally biased region" description="Polar residues" evidence="11">
    <location>
        <begin position="958"/>
        <end position="968"/>
    </location>
</feature>
<evidence type="ECO:0000259" key="12">
    <source>
        <dbReference type="Pfam" id="PF00476"/>
    </source>
</evidence>
<dbReference type="GO" id="GO:0003887">
    <property type="term" value="F:DNA-directed DNA polymerase activity"/>
    <property type="evidence" value="ECO:0007669"/>
    <property type="project" value="InterPro"/>
</dbReference>
<comment type="similarity">
    <text evidence="2">Belongs to the HAUS3 family.</text>
</comment>
<dbReference type="InterPro" id="IPR032733">
    <property type="entry name" value="HAUS3_N"/>
</dbReference>
<evidence type="ECO:0000256" key="8">
    <source>
        <dbReference type="ARBA" id="ARBA00023212"/>
    </source>
</evidence>
<dbReference type="PRINTS" id="PR02089">
    <property type="entry name" value="HAUSAUGMINL3"/>
</dbReference>
<proteinExistence type="inferred from homology"/>
<evidence type="ECO:0000256" key="4">
    <source>
        <dbReference type="ARBA" id="ARBA00022618"/>
    </source>
</evidence>
<feature type="region of interest" description="Disordered" evidence="11">
    <location>
        <begin position="1020"/>
        <end position="1065"/>
    </location>
</feature>
<keyword evidence="6" id="KW-0498">Mitosis</keyword>
<dbReference type="GO" id="GO:0031023">
    <property type="term" value="P:microtubule organizing center organization"/>
    <property type="evidence" value="ECO:0007669"/>
    <property type="project" value="TreeGrafter"/>
</dbReference>
<evidence type="ECO:0000256" key="2">
    <source>
        <dbReference type="ARBA" id="ARBA00009645"/>
    </source>
</evidence>
<dbReference type="InterPro" id="IPR001098">
    <property type="entry name" value="DNA-dir_DNA_pol_A_palm_dom"/>
</dbReference>
<dbReference type="GO" id="GO:0051225">
    <property type="term" value="P:spindle assembly"/>
    <property type="evidence" value="ECO:0007669"/>
    <property type="project" value="InterPro"/>
</dbReference>
<feature type="domain" description="HAUS augmin-like complex subunit 3 N-terminal" evidence="13">
    <location>
        <begin position="29"/>
        <end position="300"/>
    </location>
</feature>
<keyword evidence="9" id="KW-0131">Cell cycle</keyword>
<evidence type="ECO:0000256" key="11">
    <source>
        <dbReference type="SAM" id="MobiDB-lite"/>
    </source>
</evidence>
<evidence type="ECO:0000256" key="1">
    <source>
        <dbReference type="ARBA" id="ARBA00004186"/>
    </source>
</evidence>
<dbReference type="GO" id="GO:0003677">
    <property type="term" value="F:DNA binding"/>
    <property type="evidence" value="ECO:0007669"/>
    <property type="project" value="InterPro"/>
</dbReference>
<dbReference type="Pfam" id="PF18049">
    <property type="entry name" value="DNA_pol_P_Exo"/>
    <property type="match status" value="2"/>
</dbReference>
<feature type="domain" description="DNA polymerase nu pseudo-exo" evidence="14">
    <location>
        <begin position="1162"/>
        <end position="1251"/>
    </location>
</feature>
<dbReference type="GO" id="GO:0072686">
    <property type="term" value="C:mitotic spindle"/>
    <property type="evidence" value="ECO:0007669"/>
    <property type="project" value="TreeGrafter"/>
</dbReference>
<protein>
    <submittedName>
        <fullName evidence="15">HAUS augmin-like complex subunit 3</fullName>
    </submittedName>
</protein>
<dbReference type="OrthoDB" id="2159690at2759"/>
<dbReference type="SUPFAM" id="SSF56672">
    <property type="entry name" value="DNA/RNA polymerases"/>
    <property type="match status" value="2"/>
</dbReference>
<feature type="domain" description="DNA polymerase nu pseudo-exo" evidence="14">
    <location>
        <begin position="1259"/>
        <end position="1328"/>
    </location>
</feature>
<keyword evidence="3" id="KW-0963">Cytoplasm</keyword>
<dbReference type="GO" id="GO:0005815">
    <property type="term" value="C:microtubule organizing center"/>
    <property type="evidence" value="ECO:0007669"/>
    <property type="project" value="TreeGrafter"/>
</dbReference>
<feature type="coiled-coil region" evidence="10">
    <location>
        <begin position="98"/>
        <end position="132"/>
    </location>
</feature>
<dbReference type="GO" id="GO:0070652">
    <property type="term" value="C:HAUS complex"/>
    <property type="evidence" value="ECO:0007669"/>
    <property type="project" value="InterPro"/>
</dbReference>
<feature type="domain" description="DNA-directed DNA polymerase family A palm" evidence="12">
    <location>
        <begin position="1415"/>
        <end position="1499"/>
    </location>
</feature>
<feature type="compositionally biased region" description="Basic and acidic residues" evidence="11">
    <location>
        <begin position="1020"/>
        <end position="1034"/>
    </location>
</feature>
<keyword evidence="4" id="KW-0132">Cell division</keyword>
<keyword evidence="16" id="KW-1185">Reference proteome</keyword>
<reference evidence="15 16" key="1">
    <citation type="journal article" date="2019" name="Genome Biol. Evol.">
        <title>Whole-Genome Sequencing of the Giant Devil Catfish, Bagarius yarrelli.</title>
        <authorList>
            <person name="Jiang W."/>
            <person name="Lv Y."/>
            <person name="Cheng L."/>
            <person name="Yang K."/>
            <person name="Chao B."/>
            <person name="Wang X."/>
            <person name="Li Y."/>
            <person name="Pan X."/>
            <person name="You X."/>
            <person name="Zhang Y."/>
            <person name="Yang J."/>
            <person name="Li J."/>
            <person name="Zhang X."/>
            <person name="Liu S."/>
            <person name="Sun C."/>
            <person name="Yang J."/>
            <person name="Shi Q."/>
        </authorList>
    </citation>
    <scope>NUCLEOTIDE SEQUENCE [LARGE SCALE GENOMIC DNA]</scope>
    <source>
        <strain evidence="15">JWS20170419001</strain>
        <tissue evidence="15">Muscle</tissue>
    </source>
</reference>
<comment type="subcellular location">
    <subcellularLocation>
        <location evidence="1">Cytoplasm</location>
        <location evidence="1">Cytoskeleton</location>
        <location evidence="1">Spindle</location>
    </subcellularLocation>
</comment>